<feature type="binding site" evidence="8">
    <location>
        <begin position="232"/>
        <end position="236"/>
    </location>
    <ligand>
        <name>GTP</name>
        <dbReference type="ChEBI" id="CHEBI:37565"/>
        <label>2</label>
    </ligand>
</feature>
<dbReference type="PATRIC" id="fig|1292034.3.peg.49"/>
<organism evidence="12 13">
    <name type="scientific">Caulobacter vibrioides OR37</name>
    <dbReference type="NCBI Taxonomy" id="1292034"/>
    <lineage>
        <taxon>Bacteria</taxon>
        <taxon>Pseudomonadati</taxon>
        <taxon>Pseudomonadota</taxon>
        <taxon>Alphaproteobacteria</taxon>
        <taxon>Caulobacterales</taxon>
        <taxon>Caulobacteraceae</taxon>
        <taxon>Caulobacter</taxon>
    </lineage>
</organism>
<evidence type="ECO:0000313" key="12">
    <source>
        <dbReference type="EMBL" id="ENZ83547.1"/>
    </source>
</evidence>
<keyword evidence="5 8" id="KW-0547">Nucleotide-binding</keyword>
<accession>R0ERA7</accession>
<dbReference type="eggNOG" id="COG1160">
    <property type="taxonomic scope" value="Bacteria"/>
</dbReference>
<gene>
    <name evidence="8" type="primary">der</name>
    <name evidence="12" type="ORF">OR37_00048</name>
</gene>
<dbReference type="InterPro" id="IPR032859">
    <property type="entry name" value="KH_dom-like"/>
</dbReference>
<evidence type="ECO:0000256" key="8">
    <source>
        <dbReference type="HAMAP-Rule" id="MF_00195"/>
    </source>
</evidence>
<dbReference type="HAMAP" id="MF_00195">
    <property type="entry name" value="GTPase_Der"/>
    <property type="match status" value="1"/>
</dbReference>
<dbReference type="Pfam" id="PF14714">
    <property type="entry name" value="KH_dom-like"/>
    <property type="match status" value="1"/>
</dbReference>
<dbReference type="CDD" id="cd01895">
    <property type="entry name" value="EngA2"/>
    <property type="match status" value="1"/>
</dbReference>
<evidence type="ECO:0000256" key="10">
    <source>
        <dbReference type="SAM" id="MobiDB-lite"/>
    </source>
</evidence>
<comment type="caution">
    <text evidence="8">Lacks conserved residue(s) required for the propagation of feature annotation.</text>
</comment>
<dbReference type="Proteomes" id="UP000013063">
    <property type="component" value="Unassembled WGS sequence"/>
</dbReference>
<comment type="subunit">
    <text evidence="8">Associates with the 50S ribosomal subunit.</text>
</comment>
<feature type="compositionally biased region" description="Low complexity" evidence="10">
    <location>
        <begin position="555"/>
        <end position="573"/>
    </location>
</feature>
<feature type="binding site" evidence="8">
    <location>
        <begin position="185"/>
        <end position="192"/>
    </location>
    <ligand>
        <name>GTP</name>
        <dbReference type="ChEBI" id="CHEBI:37565"/>
        <label>2</label>
    </ligand>
</feature>
<feature type="binding site" evidence="8">
    <location>
        <begin position="9"/>
        <end position="16"/>
    </location>
    <ligand>
        <name>GTP</name>
        <dbReference type="ChEBI" id="CHEBI:37565"/>
        <label>1</label>
    </ligand>
</feature>
<dbReference type="Gene3D" id="3.30.300.20">
    <property type="match status" value="1"/>
</dbReference>
<dbReference type="InterPro" id="IPR016484">
    <property type="entry name" value="GTPase_Der"/>
</dbReference>
<dbReference type="SMART" id="SM00382">
    <property type="entry name" value="AAA"/>
    <property type="match status" value="2"/>
</dbReference>
<dbReference type="InterPro" id="IPR027417">
    <property type="entry name" value="P-loop_NTPase"/>
</dbReference>
<feature type="binding site" evidence="8">
    <location>
        <begin position="56"/>
        <end position="60"/>
    </location>
    <ligand>
        <name>GTP</name>
        <dbReference type="ChEBI" id="CHEBI:37565"/>
        <label>1</label>
    </ligand>
</feature>
<comment type="caution">
    <text evidence="12">The sequence shown here is derived from an EMBL/GenBank/DDBJ whole genome shotgun (WGS) entry which is preliminary data.</text>
</comment>
<evidence type="ECO:0000256" key="4">
    <source>
        <dbReference type="ARBA" id="ARBA00022737"/>
    </source>
</evidence>
<keyword evidence="6 8" id="KW-0342">GTP-binding</keyword>
<dbReference type="InterPro" id="IPR006073">
    <property type="entry name" value="GTP-bd"/>
</dbReference>
<protein>
    <recommendedName>
        <fullName evidence="2 8">GTPase Der</fullName>
    </recommendedName>
    <alternativeName>
        <fullName evidence="7 8">GTP-binding protein EngA</fullName>
    </alternativeName>
</protein>
<dbReference type="GO" id="GO:0005525">
    <property type="term" value="F:GTP binding"/>
    <property type="evidence" value="ECO:0007669"/>
    <property type="project" value="UniProtKB-UniRule"/>
</dbReference>
<dbReference type="InterPro" id="IPR015946">
    <property type="entry name" value="KH_dom-like_a/b"/>
</dbReference>
<dbReference type="Gene3D" id="3.40.50.300">
    <property type="entry name" value="P-loop containing nucleotide triphosphate hydrolases"/>
    <property type="match status" value="2"/>
</dbReference>
<dbReference type="SUPFAM" id="SSF52540">
    <property type="entry name" value="P-loop containing nucleoside triphosphate hydrolases"/>
    <property type="match status" value="2"/>
</dbReference>
<dbReference type="PANTHER" id="PTHR43834">
    <property type="entry name" value="GTPASE DER"/>
    <property type="match status" value="1"/>
</dbReference>
<dbReference type="CDD" id="cd01894">
    <property type="entry name" value="EngA1"/>
    <property type="match status" value="1"/>
</dbReference>
<dbReference type="InterPro" id="IPR005225">
    <property type="entry name" value="Small_GTP-bd"/>
</dbReference>
<dbReference type="RefSeq" id="WP_004615073.1">
    <property type="nucleotide sequence ID" value="NZ_APMP01000001.1"/>
</dbReference>
<evidence type="ECO:0000256" key="2">
    <source>
        <dbReference type="ARBA" id="ARBA00020953"/>
    </source>
</evidence>
<comment type="function">
    <text evidence="8">GTPase that plays an essential role in the late steps of ribosome biogenesis.</text>
</comment>
<dbReference type="STRING" id="1292034.OR37_00048"/>
<dbReference type="NCBIfam" id="TIGR00231">
    <property type="entry name" value="small_GTP"/>
    <property type="match status" value="2"/>
</dbReference>
<evidence type="ECO:0000256" key="3">
    <source>
        <dbReference type="ARBA" id="ARBA00022517"/>
    </source>
</evidence>
<feature type="compositionally biased region" description="Basic and acidic residues" evidence="10">
    <location>
        <begin position="445"/>
        <end position="469"/>
    </location>
</feature>
<reference evidence="12 13" key="1">
    <citation type="journal article" date="2013" name="Genome Announc.">
        <title>Draft Genome Sequence for Caulobacter sp. Strain OR37, a Bacterium Tolerant to Heavy Metals.</title>
        <authorList>
            <person name="Utturkar S.M."/>
            <person name="Bollmann A."/>
            <person name="Brzoska R.M."/>
            <person name="Klingeman D.M."/>
            <person name="Epstein S.E."/>
            <person name="Palumbo A.V."/>
            <person name="Brown S.D."/>
        </authorList>
    </citation>
    <scope>NUCLEOTIDE SEQUENCE [LARGE SCALE GENOMIC DNA]</scope>
    <source>
        <strain evidence="12 13">OR37</strain>
    </source>
</reference>
<keyword evidence="13" id="KW-1185">Reference proteome</keyword>
<dbReference type="EMBL" id="APMP01000001">
    <property type="protein sequence ID" value="ENZ83547.1"/>
    <property type="molecule type" value="Genomic_DNA"/>
</dbReference>
<sequence>MPLKLAIVGRPNVGKSTLFNRLAGKKLAIVDDQPGVTRDRRYASGHIGDLELELIDTAGFEDVDDSSLEARMRAQTEAAIEEADVSLFVFDSREGVTPLDEVFAAILRKRDKPVIVAANKAEGKAGEAGAGEAFRLGLGEPIPISGEHGEGMAELYAALLAFEPEASETEDEDDDSKPIRIAIIGRPNAGKSTLVNRLLGEDRLLTGPEAGITRDSISVDWEWDGRKIRLVDTAGLRRKAKVQDKLEKLSTADTIRAITFAEVVLLVMDATHPFEIQDLQIADLAEREGRAVVFVLAKWDLIEDQAAHLTAFREHAERMLPQLRGAPVVALSGETGKGVGHLMPAVIKTHKDWSTKVKTRDLNDWLQMAMQRHPPPAVSGRRVKPKYMAQTKARPPTFVLFSSRADQMPDHYRRYLINSLRESFDLPGVPLRITIKSGANPYADGEAKGHSGRGKREFERREREEERIRASRNTVKKSKRLAEEAAAKAAEAAGLPVDPGKSAVKPIRKKGPAAAKAAPPTAEAAAEPGKAAVKSVKKLGPKVQKKVSTTPSYKVGAKSAGGKAAAPRRPVAGSRTVRGNTGPGKPKAR</sequence>
<keyword evidence="4" id="KW-0677">Repeat</keyword>
<dbReference type="OrthoDB" id="9805918at2"/>
<dbReference type="InterPro" id="IPR003593">
    <property type="entry name" value="AAA+_ATPase"/>
</dbReference>
<evidence type="ECO:0000256" key="9">
    <source>
        <dbReference type="PROSITE-ProRule" id="PRU01049"/>
    </source>
</evidence>
<feature type="region of interest" description="Disordered" evidence="10">
    <location>
        <begin position="440"/>
        <end position="589"/>
    </location>
</feature>
<dbReference type="Pfam" id="PF01926">
    <property type="entry name" value="MMR_HSR1"/>
    <property type="match status" value="2"/>
</dbReference>
<evidence type="ECO:0000256" key="5">
    <source>
        <dbReference type="ARBA" id="ARBA00022741"/>
    </source>
</evidence>
<dbReference type="GO" id="GO:0042254">
    <property type="term" value="P:ribosome biogenesis"/>
    <property type="evidence" value="ECO:0007669"/>
    <property type="project" value="UniProtKB-KW"/>
</dbReference>
<evidence type="ECO:0000259" key="11">
    <source>
        <dbReference type="PROSITE" id="PS51712"/>
    </source>
</evidence>
<dbReference type="InterPro" id="IPR031166">
    <property type="entry name" value="G_ENGA"/>
</dbReference>
<dbReference type="NCBIfam" id="TIGR03594">
    <property type="entry name" value="GTPase_EngA"/>
    <property type="match status" value="1"/>
</dbReference>
<proteinExistence type="inferred from homology"/>
<feature type="compositionally biased region" description="Basic residues" evidence="10">
    <location>
        <begin position="535"/>
        <end position="545"/>
    </location>
</feature>
<dbReference type="PANTHER" id="PTHR43834:SF6">
    <property type="entry name" value="GTPASE DER"/>
    <property type="match status" value="1"/>
</dbReference>
<dbReference type="PROSITE" id="PS51712">
    <property type="entry name" value="G_ENGA"/>
    <property type="match status" value="2"/>
</dbReference>
<evidence type="ECO:0000256" key="6">
    <source>
        <dbReference type="ARBA" id="ARBA00023134"/>
    </source>
</evidence>
<feature type="domain" description="EngA-type G" evidence="11">
    <location>
        <begin position="3"/>
        <end position="167"/>
    </location>
</feature>
<evidence type="ECO:0000313" key="13">
    <source>
        <dbReference type="Proteomes" id="UP000013063"/>
    </source>
</evidence>
<dbReference type="FunFam" id="3.40.50.300:FF:000057">
    <property type="entry name" value="GTPase Der"/>
    <property type="match status" value="1"/>
</dbReference>
<feature type="domain" description="EngA-type G" evidence="11">
    <location>
        <begin position="179"/>
        <end position="354"/>
    </location>
</feature>
<keyword evidence="3 8" id="KW-0690">Ribosome biogenesis</keyword>
<evidence type="ECO:0000256" key="7">
    <source>
        <dbReference type="ARBA" id="ARBA00032345"/>
    </source>
</evidence>
<dbReference type="AlphaFoldDB" id="R0ERA7"/>
<evidence type="ECO:0000256" key="1">
    <source>
        <dbReference type="ARBA" id="ARBA00008279"/>
    </source>
</evidence>
<feature type="binding site" evidence="8">
    <location>
        <begin position="119"/>
        <end position="122"/>
    </location>
    <ligand>
        <name>GTP</name>
        <dbReference type="ChEBI" id="CHEBI:37565"/>
        <label>1</label>
    </ligand>
</feature>
<name>R0ERA7_CAUVI</name>
<comment type="similarity">
    <text evidence="1 8 9">Belongs to the TRAFAC class TrmE-Era-EngA-EngB-Septin-like GTPase superfamily. EngA (Der) GTPase family.</text>
</comment>
<feature type="compositionally biased region" description="Low complexity" evidence="10">
    <location>
        <begin position="512"/>
        <end position="532"/>
    </location>
</feature>
<dbReference type="FunFam" id="3.30.300.20:FF:000004">
    <property type="entry name" value="GTPase Der"/>
    <property type="match status" value="1"/>
</dbReference>